<evidence type="ECO:0000313" key="2">
    <source>
        <dbReference type="EMBL" id="CAD9359440.1"/>
    </source>
</evidence>
<organism evidence="2">
    <name type="scientific">Ditylum brightwellii</name>
    <dbReference type="NCBI Taxonomy" id="49249"/>
    <lineage>
        <taxon>Eukaryota</taxon>
        <taxon>Sar</taxon>
        <taxon>Stramenopiles</taxon>
        <taxon>Ochrophyta</taxon>
        <taxon>Bacillariophyta</taxon>
        <taxon>Mediophyceae</taxon>
        <taxon>Lithodesmiophycidae</taxon>
        <taxon>Lithodesmiales</taxon>
        <taxon>Lithodesmiaceae</taxon>
        <taxon>Ditylum</taxon>
    </lineage>
</organism>
<dbReference type="PANTHER" id="PTHR46023">
    <property type="entry name" value="LIPASE CLASS 3 PROTEIN-LIKE"/>
    <property type="match status" value="1"/>
</dbReference>
<gene>
    <name evidence="2" type="ORF">DBRI1063_LOCUS26038</name>
</gene>
<accession>A0A7S2EWN1</accession>
<dbReference type="InterPro" id="IPR002921">
    <property type="entry name" value="Fungal_lipase-type"/>
</dbReference>
<feature type="domain" description="Fungal lipase-type" evidence="1">
    <location>
        <begin position="72"/>
        <end position="210"/>
    </location>
</feature>
<dbReference type="InterPro" id="IPR029058">
    <property type="entry name" value="AB_hydrolase_fold"/>
</dbReference>
<dbReference type="Pfam" id="PF01764">
    <property type="entry name" value="Lipase_3"/>
    <property type="match status" value="1"/>
</dbReference>
<protein>
    <recommendedName>
        <fullName evidence="1">Fungal lipase-type domain-containing protein</fullName>
    </recommendedName>
</protein>
<dbReference type="PANTHER" id="PTHR46023:SF6">
    <property type="entry name" value="LIPASE CLASS 3 FAMILY PROTEIN"/>
    <property type="match status" value="1"/>
</dbReference>
<dbReference type="EMBL" id="HBGN01040660">
    <property type="protein sequence ID" value="CAD9359440.1"/>
    <property type="molecule type" value="Transcribed_RNA"/>
</dbReference>
<sequence length="350" mass="39006">MYLAELAYADSVEDIQFGLKHHPTNKKKGKEEEEDGWELAYCQMKSLPGKPSHYLAVRRPSSSSSPYLDVLLVARGTKTLSDLFTDAMLDTTPYGTGTTTTTSKEGSVAHAGVLKSGLYLSKLHADLIETLRVASNKQKVKLTCVGHSLGAGAVSIAAMEFKNQNNKRYDVSVTGFGCPALVSKELSVEMQDFVTTVIVDSDVIPRISAATIANVVLDVMEYDWVDMGRRDVQQALEEISSSSGVITKVMSMVDDILERYIRPSILKSTKQRMTPILFPPGNCIHFYRDGRGISGSRAPCDFFGEIDVTRTMLDDHTIDSGYRRIFLDLMREVMEDPHFRFEEHSKDQKR</sequence>
<dbReference type="Gene3D" id="3.40.50.1820">
    <property type="entry name" value="alpha/beta hydrolase"/>
    <property type="match status" value="1"/>
</dbReference>
<evidence type="ECO:0000259" key="1">
    <source>
        <dbReference type="Pfam" id="PF01764"/>
    </source>
</evidence>
<proteinExistence type="predicted"/>
<dbReference type="AlphaFoldDB" id="A0A7S2EWN1"/>
<dbReference type="GO" id="GO:0006629">
    <property type="term" value="P:lipid metabolic process"/>
    <property type="evidence" value="ECO:0007669"/>
    <property type="project" value="InterPro"/>
</dbReference>
<reference evidence="2" key="1">
    <citation type="submission" date="2021-01" db="EMBL/GenBank/DDBJ databases">
        <authorList>
            <person name="Corre E."/>
            <person name="Pelletier E."/>
            <person name="Niang G."/>
            <person name="Scheremetjew M."/>
            <person name="Finn R."/>
            <person name="Kale V."/>
            <person name="Holt S."/>
            <person name="Cochrane G."/>
            <person name="Meng A."/>
            <person name="Brown T."/>
            <person name="Cohen L."/>
        </authorList>
    </citation>
    <scope>NUCLEOTIDE SEQUENCE</scope>
    <source>
        <strain evidence="2">Pop2</strain>
    </source>
</reference>
<dbReference type="SUPFAM" id="SSF53474">
    <property type="entry name" value="alpha/beta-Hydrolases"/>
    <property type="match status" value="1"/>
</dbReference>
<dbReference type="CDD" id="cd00519">
    <property type="entry name" value="Lipase_3"/>
    <property type="match status" value="1"/>
</dbReference>
<name>A0A7S2EWN1_9STRA</name>